<gene>
    <name evidence="2" type="ORF">BcepSaruman_012</name>
</gene>
<dbReference type="Proteomes" id="UP000296455">
    <property type="component" value="Segment"/>
</dbReference>
<sequence>MTARPSKPVSVRVKRNIWGNWNAYEGVHHVRELGVSEFMAREWLHERMSRGDCVLSPSSDVNQTELDEHRRRVYGS</sequence>
<reference evidence="2 3" key="1">
    <citation type="submission" date="2019-02" db="EMBL/GenBank/DDBJ databases">
        <title>Complete genome sequence of Burkholderia cenocepacia phage BcepSaruman.</title>
        <authorList>
            <person name="Park K."/>
            <person name="Liu M."/>
            <person name="Gill J."/>
        </authorList>
    </citation>
    <scope>NUCLEOTIDE SEQUENCE [LARGE SCALE GENOMIC DNA]</scope>
</reference>
<keyword evidence="3" id="KW-1185">Reference proteome</keyword>
<evidence type="ECO:0000313" key="3">
    <source>
        <dbReference type="Proteomes" id="UP000296455"/>
    </source>
</evidence>
<organism evidence="2 3">
    <name type="scientific">Burkholderia phage BcepSaruman</name>
    <dbReference type="NCBI Taxonomy" id="2530032"/>
    <lineage>
        <taxon>Viruses</taxon>
        <taxon>Duplodnaviria</taxon>
        <taxon>Heunggongvirae</taxon>
        <taxon>Uroviricota</taxon>
        <taxon>Caudoviricetes</taxon>
        <taxon>Sarumanvirus</taxon>
        <taxon>Sarumanvirus bcepsaruman</taxon>
    </lineage>
</organism>
<protein>
    <submittedName>
        <fullName evidence="2">Uncharacterized protein</fullName>
    </submittedName>
</protein>
<proteinExistence type="predicted"/>
<evidence type="ECO:0000256" key="1">
    <source>
        <dbReference type="SAM" id="MobiDB-lite"/>
    </source>
</evidence>
<dbReference type="EMBL" id="MK552140">
    <property type="protein sequence ID" value="QBX06425.1"/>
    <property type="molecule type" value="Genomic_DNA"/>
</dbReference>
<name>A0A4D5ZBR6_9CAUD</name>
<feature type="region of interest" description="Disordered" evidence="1">
    <location>
        <begin position="55"/>
        <end position="76"/>
    </location>
</feature>
<evidence type="ECO:0000313" key="2">
    <source>
        <dbReference type="EMBL" id="QBX06425.1"/>
    </source>
</evidence>
<accession>A0A4D5ZBR6</accession>